<dbReference type="InterPro" id="IPR014001">
    <property type="entry name" value="Helicase_ATP-bd"/>
</dbReference>
<dbReference type="CDD" id="cd18797">
    <property type="entry name" value="SF2_C_Hrq"/>
    <property type="match status" value="1"/>
</dbReference>
<dbReference type="Pfam" id="PF22982">
    <property type="entry name" value="WHD_HRQ1"/>
    <property type="match status" value="1"/>
</dbReference>
<feature type="region of interest" description="Disordered" evidence="3">
    <location>
        <begin position="366"/>
        <end position="412"/>
    </location>
</feature>
<evidence type="ECO:0000256" key="1">
    <source>
        <dbReference type="ARBA" id="ARBA00022741"/>
    </source>
</evidence>
<dbReference type="GO" id="GO:0043138">
    <property type="term" value="F:3'-5' DNA helicase activity"/>
    <property type="evidence" value="ECO:0007669"/>
    <property type="project" value="TreeGrafter"/>
</dbReference>
<organism evidence="6 7">
    <name type="scientific">Chlamydomonas eustigma</name>
    <dbReference type="NCBI Taxonomy" id="1157962"/>
    <lineage>
        <taxon>Eukaryota</taxon>
        <taxon>Viridiplantae</taxon>
        <taxon>Chlorophyta</taxon>
        <taxon>core chlorophytes</taxon>
        <taxon>Chlorophyceae</taxon>
        <taxon>CS clade</taxon>
        <taxon>Chlamydomonadales</taxon>
        <taxon>Chlamydomonadaceae</taxon>
        <taxon>Chlamydomonas</taxon>
    </lineage>
</organism>
<dbReference type="PROSITE" id="PS51194">
    <property type="entry name" value="HELICASE_CTER"/>
    <property type="match status" value="1"/>
</dbReference>
<dbReference type="SUPFAM" id="SSF52540">
    <property type="entry name" value="P-loop containing nucleoside triphosphate hydrolases"/>
    <property type="match status" value="1"/>
</dbReference>
<dbReference type="InterPro" id="IPR055227">
    <property type="entry name" value="HRQ1_WHD"/>
</dbReference>
<dbReference type="Gene3D" id="3.40.50.300">
    <property type="entry name" value="P-loop containing nucleotide triphosphate hydrolases"/>
    <property type="match status" value="2"/>
</dbReference>
<dbReference type="Pfam" id="PF00270">
    <property type="entry name" value="DEAD"/>
    <property type="match status" value="1"/>
</dbReference>
<feature type="compositionally biased region" description="Basic residues" evidence="3">
    <location>
        <begin position="371"/>
        <end position="381"/>
    </location>
</feature>
<dbReference type="AlphaFoldDB" id="A0A250XHD5"/>
<dbReference type="GO" id="GO:0003676">
    <property type="term" value="F:nucleic acid binding"/>
    <property type="evidence" value="ECO:0007669"/>
    <property type="project" value="InterPro"/>
</dbReference>
<keyword evidence="1" id="KW-0547">Nucleotide-binding</keyword>
<comment type="caution">
    <text evidence="6">The sequence shown here is derived from an EMBL/GenBank/DDBJ whole genome shotgun (WGS) entry which is preliminary data.</text>
</comment>
<dbReference type="CDD" id="cd17923">
    <property type="entry name" value="DEXHc_Hrq1-like"/>
    <property type="match status" value="1"/>
</dbReference>
<dbReference type="SMART" id="SM00490">
    <property type="entry name" value="HELICc"/>
    <property type="match status" value="1"/>
</dbReference>
<dbReference type="InterPro" id="IPR018973">
    <property type="entry name" value="MZB"/>
</dbReference>
<dbReference type="GO" id="GO:0005524">
    <property type="term" value="F:ATP binding"/>
    <property type="evidence" value="ECO:0007669"/>
    <property type="project" value="UniProtKB-KW"/>
</dbReference>
<feature type="domain" description="Helicase ATP-binding" evidence="4">
    <location>
        <begin position="138"/>
        <end position="321"/>
    </location>
</feature>
<keyword evidence="7" id="KW-1185">Reference proteome</keyword>
<accession>A0A250XHD5</accession>
<evidence type="ECO:0000313" key="6">
    <source>
        <dbReference type="EMBL" id="GAX82210.1"/>
    </source>
</evidence>
<proteinExistence type="predicted"/>
<dbReference type="InterPro" id="IPR001650">
    <property type="entry name" value="Helicase_C-like"/>
</dbReference>
<evidence type="ECO:0000259" key="4">
    <source>
        <dbReference type="PROSITE" id="PS51192"/>
    </source>
</evidence>
<dbReference type="PROSITE" id="PS51192">
    <property type="entry name" value="HELICASE_ATP_BIND_1"/>
    <property type="match status" value="1"/>
</dbReference>
<dbReference type="GO" id="GO:0036297">
    <property type="term" value="P:interstrand cross-link repair"/>
    <property type="evidence" value="ECO:0007669"/>
    <property type="project" value="TreeGrafter"/>
</dbReference>
<feature type="domain" description="Helicase C-terminal" evidence="5">
    <location>
        <begin position="561"/>
        <end position="717"/>
    </location>
</feature>
<dbReference type="EMBL" id="BEGY01000077">
    <property type="protein sequence ID" value="GAX82210.1"/>
    <property type="molecule type" value="Genomic_DNA"/>
</dbReference>
<evidence type="ECO:0000256" key="3">
    <source>
        <dbReference type="SAM" id="MobiDB-lite"/>
    </source>
</evidence>
<reference evidence="6 7" key="1">
    <citation type="submission" date="2017-08" db="EMBL/GenBank/DDBJ databases">
        <title>Acidophilic green algal genome provides insights into adaptation to an acidic environment.</title>
        <authorList>
            <person name="Hirooka S."/>
            <person name="Hirose Y."/>
            <person name="Kanesaki Y."/>
            <person name="Higuchi S."/>
            <person name="Fujiwara T."/>
            <person name="Onuma R."/>
            <person name="Era A."/>
            <person name="Ohbayashi R."/>
            <person name="Uzuka A."/>
            <person name="Nozaki H."/>
            <person name="Yoshikawa H."/>
            <person name="Miyagishima S.Y."/>
        </authorList>
    </citation>
    <scope>NUCLEOTIDE SEQUENCE [LARGE SCALE GENOMIC DNA]</scope>
    <source>
        <strain evidence="6 7">NIES-2499</strain>
    </source>
</reference>
<dbReference type="PANTHER" id="PTHR47957:SF3">
    <property type="entry name" value="ATP-DEPENDENT HELICASE HRQ1"/>
    <property type="match status" value="1"/>
</dbReference>
<dbReference type="PANTHER" id="PTHR47957">
    <property type="entry name" value="ATP-DEPENDENT HELICASE HRQ1"/>
    <property type="match status" value="1"/>
</dbReference>
<dbReference type="InterPro" id="IPR027417">
    <property type="entry name" value="P-loop_NTPase"/>
</dbReference>
<evidence type="ECO:0008006" key="8">
    <source>
        <dbReference type="Google" id="ProtNLM"/>
    </source>
</evidence>
<dbReference type="Pfam" id="PF00271">
    <property type="entry name" value="Helicase_C"/>
    <property type="match status" value="1"/>
</dbReference>
<gene>
    <name evidence="6" type="ORF">CEUSTIGMA_g9638.t1</name>
</gene>
<protein>
    <recommendedName>
        <fullName evidence="8">DEAD/DEAH box helicase</fullName>
    </recommendedName>
</protein>
<feature type="compositionally biased region" description="Polar residues" evidence="3">
    <location>
        <begin position="1"/>
        <end position="10"/>
    </location>
</feature>
<dbReference type="SMART" id="SM00487">
    <property type="entry name" value="DEXDc"/>
    <property type="match status" value="1"/>
</dbReference>
<dbReference type="Proteomes" id="UP000232323">
    <property type="component" value="Unassembled WGS sequence"/>
</dbReference>
<dbReference type="GO" id="GO:0005634">
    <property type="term" value="C:nucleus"/>
    <property type="evidence" value="ECO:0007669"/>
    <property type="project" value="TreeGrafter"/>
</dbReference>
<evidence type="ECO:0000313" key="7">
    <source>
        <dbReference type="Proteomes" id="UP000232323"/>
    </source>
</evidence>
<dbReference type="OrthoDB" id="18781at2759"/>
<dbReference type="GO" id="GO:0006289">
    <property type="term" value="P:nucleotide-excision repair"/>
    <property type="evidence" value="ECO:0007669"/>
    <property type="project" value="TreeGrafter"/>
</dbReference>
<dbReference type="Pfam" id="PF09369">
    <property type="entry name" value="MZB"/>
    <property type="match status" value="1"/>
</dbReference>
<keyword evidence="2" id="KW-0067">ATP-binding</keyword>
<name>A0A250XHD5_9CHLO</name>
<feature type="region of interest" description="Disordered" evidence="3">
    <location>
        <begin position="1"/>
        <end position="57"/>
    </location>
</feature>
<evidence type="ECO:0000259" key="5">
    <source>
        <dbReference type="PROSITE" id="PS51194"/>
    </source>
</evidence>
<evidence type="ECO:0000256" key="2">
    <source>
        <dbReference type="ARBA" id="ARBA00022840"/>
    </source>
</evidence>
<dbReference type="STRING" id="1157962.A0A250XHD5"/>
<sequence length="1095" mass="119466">MKGCSSTDDYTQAPMKGCSSTDDYTQLGPSTAATKQVHADAAKQGDTSGPVLNGAPRPPCMLKDTAPCTSTQAMTPGELLSHLKEVGWYKDQVIKEHSLPGRPASHAQLRSTLGPAVLRALQSKGVTRMFSHQVQAIDSIIEGKQHTVIATSTASGKSLCFHVPILAALESDPRSTALLMFPTKALAQDQRTSLKIMLAAAFGPEAEALAETYDGDTSMSSRDEVRVRCQLLVTNPDMLHLSILPVHAQFSALLSNLKYVVMDEGHSYYGAFGAHTCHVIRRLRRICRQYGSDPVFIVASATIANPQQHAQMLIGVPYVHLVDQDTSPHGPQTFVFWNPPLLNEPVPSKGSAVPGCAVESLMMGSVQHTRNPPRRRGRRYERKASTESTKGSIKAVPRRGKRGRLDDDKDIPTVPSLTVKEKVSANPVAEAAQLQPSQDRAALAHHDMKVQAANACRVISEARGHASSGLSGGGKSWMQESPSSSAVVVIGALGSKKITDPSVASIAGSTARAPNKESRFQRLRREALQRFPSFHDWKQAQIEMGREQKLDELRRSSPIVEISLLLSECIKHGLRTIAFCKSRKLCELVATYTRETLKATTPHLANSFKVYRGGYSPAERRSIEADLFSGRLLAVAATNALELGVDVGSLDVTLHLGFQGTIASMRQQAGRAGRREQPSMAIYVAFDGPLDQHFMRQPEDLFERKIENAQLDASNEAILHQHLACAASELPLNIDAEAFDAQLYGIQLLASAVNALQNQGLLSRHPHSSSHLPANIFYYSGSDSSFARKVALRTIDVDQYEVVDEGSGQVLEKIEGSKAFYHIYDGAVYLHQGRTFLCRKLDLGLKVALVRPADLKYYTRVRDYKDVHVTGDKIAYPAGEASLHFPKTAAECESAIVTARFYGFNRMWQGSGQVFDSVELHLPDVMFETQAAFIRVPPSARAECMEKGLDFKEGLHAAGHAMLNVLPLYLLCNTKDIAAECQYPYSTRFRVDRLLLYDRQGAGGVGLSAQAAPMFHLLLVRAFETIAGCACEAGCPSCIHHAECPSYNTALNKASGLVILRHVLEIEAQLELRSTPNSANNVNITASCKHCTSCI</sequence>
<feature type="compositionally biased region" description="Polar residues" evidence="3">
    <location>
        <begin position="18"/>
        <end position="34"/>
    </location>
</feature>
<dbReference type="InterPro" id="IPR011545">
    <property type="entry name" value="DEAD/DEAH_box_helicase_dom"/>
</dbReference>